<feature type="region of interest" description="Disordered" evidence="1">
    <location>
        <begin position="1"/>
        <end position="58"/>
    </location>
</feature>
<proteinExistence type="predicted"/>
<dbReference type="EMBL" id="NEVH01009768">
    <property type="protein sequence ID" value="PNF32756.1"/>
    <property type="molecule type" value="Genomic_DNA"/>
</dbReference>
<comment type="caution">
    <text evidence="2">The sequence shown here is derived from an EMBL/GenBank/DDBJ whole genome shotgun (WGS) entry which is preliminary data.</text>
</comment>
<reference evidence="2 3" key="1">
    <citation type="submission" date="2017-12" db="EMBL/GenBank/DDBJ databases">
        <title>Hemimetabolous genomes reveal molecular basis of termite eusociality.</title>
        <authorList>
            <person name="Harrison M.C."/>
            <person name="Jongepier E."/>
            <person name="Robertson H.M."/>
            <person name="Arning N."/>
            <person name="Bitard-Feildel T."/>
            <person name="Chao H."/>
            <person name="Childers C.P."/>
            <person name="Dinh H."/>
            <person name="Doddapaneni H."/>
            <person name="Dugan S."/>
            <person name="Gowin J."/>
            <person name="Greiner C."/>
            <person name="Han Y."/>
            <person name="Hu H."/>
            <person name="Hughes D.S.T."/>
            <person name="Huylmans A.-K."/>
            <person name="Kemena C."/>
            <person name="Kremer L.P.M."/>
            <person name="Lee S.L."/>
            <person name="Lopez-Ezquerra A."/>
            <person name="Mallet L."/>
            <person name="Monroy-Kuhn J.M."/>
            <person name="Moser A."/>
            <person name="Murali S.C."/>
            <person name="Muzny D.M."/>
            <person name="Otani S."/>
            <person name="Piulachs M.-D."/>
            <person name="Poelchau M."/>
            <person name="Qu J."/>
            <person name="Schaub F."/>
            <person name="Wada-Katsumata A."/>
            <person name="Worley K.C."/>
            <person name="Xie Q."/>
            <person name="Ylla G."/>
            <person name="Poulsen M."/>
            <person name="Gibbs R.A."/>
            <person name="Schal C."/>
            <person name="Richards S."/>
            <person name="Belles X."/>
            <person name="Korb J."/>
            <person name="Bornberg-Bauer E."/>
        </authorList>
    </citation>
    <scope>NUCLEOTIDE SEQUENCE [LARGE SCALE GENOMIC DNA]</scope>
    <source>
        <tissue evidence="2">Whole body</tissue>
    </source>
</reference>
<dbReference type="AlphaFoldDB" id="A0A2J7QW06"/>
<dbReference type="InParanoid" id="A0A2J7QW06"/>
<name>A0A2J7QW06_9NEOP</name>
<gene>
    <name evidence="2" type="ORF">B7P43_G04514</name>
</gene>
<keyword evidence="3" id="KW-1185">Reference proteome</keyword>
<dbReference type="Proteomes" id="UP000235965">
    <property type="component" value="Unassembled WGS sequence"/>
</dbReference>
<protein>
    <submittedName>
        <fullName evidence="2">Uncharacterized protein</fullName>
    </submittedName>
</protein>
<sequence length="58" mass="7271">MTPQLWRLEYLRREGAEREQDVEGGEDRSKNKNKEKEVKKSRMWEEEMQNRKEEEERM</sequence>
<evidence type="ECO:0000313" key="3">
    <source>
        <dbReference type="Proteomes" id="UP000235965"/>
    </source>
</evidence>
<feature type="compositionally biased region" description="Basic and acidic residues" evidence="1">
    <location>
        <begin position="9"/>
        <end position="58"/>
    </location>
</feature>
<evidence type="ECO:0000313" key="2">
    <source>
        <dbReference type="EMBL" id="PNF32756.1"/>
    </source>
</evidence>
<accession>A0A2J7QW06</accession>
<organism evidence="2 3">
    <name type="scientific">Cryptotermes secundus</name>
    <dbReference type="NCBI Taxonomy" id="105785"/>
    <lineage>
        <taxon>Eukaryota</taxon>
        <taxon>Metazoa</taxon>
        <taxon>Ecdysozoa</taxon>
        <taxon>Arthropoda</taxon>
        <taxon>Hexapoda</taxon>
        <taxon>Insecta</taxon>
        <taxon>Pterygota</taxon>
        <taxon>Neoptera</taxon>
        <taxon>Polyneoptera</taxon>
        <taxon>Dictyoptera</taxon>
        <taxon>Blattodea</taxon>
        <taxon>Blattoidea</taxon>
        <taxon>Termitoidae</taxon>
        <taxon>Kalotermitidae</taxon>
        <taxon>Cryptotermitinae</taxon>
        <taxon>Cryptotermes</taxon>
    </lineage>
</organism>
<evidence type="ECO:0000256" key="1">
    <source>
        <dbReference type="SAM" id="MobiDB-lite"/>
    </source>
</evidence>